<dbReference type="Pfam" id="PF13676">
    <property type="entry name" value="TIR_2"/>
    <property type="match status" value="1"/>
</dbReference>
<evidence type="ECO:0000259" key="1">
    <source>
        <dbReference type="Pfam" id="PF13676"/>
    </source>
</evidence>
<evidence type="ECO:0000313" key="2">
    <source>
        <dbReference type="EMBL" id="CAI4033575.1"/>
    </source>
</evidence>
<gene>
    <name evidence="2" type="ORF">DNFV4_04016</name>
</gene>
<feature type="domain" description="TIR" evidence="1">
    <location>
        <begin position="324"/>
        <end position="428"/>
    </location>
</feature>
<dbReference type="AlphaFoldDB" id="A0AA86N2Y6"/>
<dbReference type="InterPro" id="IPR035897">
    <property type="entry name" value="Toll_tir_struct_dom_sf"/>
</dbReference>
<dbReference type="RefSeq" id="WP_289270897.1">
    <property type="nucleotide sequence ID" value="NZ_OX365700.1"/>
</dbReference>
<accession>A0AA86N2Y6</accession>
<protein>
    <submittedName>
        <fullName evidence="2">TIR domain-containing protein</fullName>
    </submittedName>
</protein>
<dbReference type="GO" id="GO:0007165">
    <property type="term" value="P:signal transduction"/>
    <property type="evidence" value="ECO:0007669"/>
    <property type="project" value="InterPro"/>
</dbReference>
<dbReference type="Gene3D" id="3.40.50.10140">
    <property type="entry name" value="Toll/interleukin-1 receptor homology (TIR) domain"/>
    <property type="match status" value="1"/>
</dbReference>
<organism evidence="2 3">
    <name type="scientific">Nitrospira tepida</name>
    <dbReference type="NCBI Taxonomy" id="2973512"/>
    <lineage>
        <taxon>Bacteria</taxon>
        <taxon>Pseudomonadati</taxon>
        <taxon>Nitrospirota</taxon>
        <taxon>Nitrospiria</taxon>
        <taxon>Nitrospirales</taxon>
        <taxon>Nitrospiraceae</taxon>
        <taxon>Nitrospira</taxon>
    </lineage>
</organism>
<dbReference type="EMBL" id="OX365700">
    <property type="protein sequence ID" value="CAI4033575.1"/>
    <property type="molecule type" value="Genomic_DNA"/>
</dbReference>
<name>A0AA86N2Y6_9BACT</name>
<dbReference type="SUPFAM" id="SSF52200">
    <property type="entry name" value="Toll/Interleukin receptor TIR domain"/>
    <property type="match status" value="1"/>
</dbReference>
<dbReference type="KEGG" id="nti:DNFV4_04016"/>
<evidence type="ECO:0000313" key="3">
    <source>
        <dbReference type="Proteomes" id="UP001179121"/>
    </source>
</evidence>
<dbReference type="Proteomes" id="UP001179121">
    <property type="component" value="Chromosome"/>
</dbReference>
<dbReference type="InterPro" id="IPR000157">
    <property type="entry name" value="TIR_dom"/>
</dbReference>
<reference evidence="2" key="1">
    <citation type="submission" date="2022-10" db="EMBL/GenBank/DDBJ databases">
        <authorList>
            <person name="Koch H."/>
        </authorList>
    </citation>
    <scope>NUCLEOTIDE SEQUENCE</scope>
    <source>
        <strain evidence="2">DNF</strain>
    </source>
</reference>
<keyword evidence="3" id="KW-1185">Reference proteome</keyword>
<proteinExistence type="predicted"/>
<sequence>MAGPSRFAVYFSHSWRPRDVELNLQVWEELVADCTLLVDVPEEPGADPPYYINRIEELLRRTDLFVSILTYRDPREAAPVAGGADLRCSPYSLFEIRLAERADTPRLVLYERGTRFWPPETIRPWEGYIEFVCGTKERRIESQQWTTVIQAKIRQWKAWAANHRRPVSYERSRSAAILVGASLYEGVGEALQGSLRAGGYKPVRCNPERQSSGEVFRLLHEAGLVLAEFGTRDSRLEQVYAAAHGLGLPAIRMLSAASEPDGLPWILKGDPGGFENDIVRWSKPEDVLDLVAPRIAAMDRLSEALSDVDGLDYLQSKRYARFFVFISHTLKGSDRVLVEQIYTLLKAKHVIPFEYHQVNAAGIDWKVALDESLKKTTHFVALLDSTYEQSPTCEYELREILKRRNEVTILPFMIAGRDKPNPDLTDMHNELLSSQDPSANAGIVVRQVMGALDATLSRSKQM</sequence>